<dbReference type="EMBL" id="HBHJ01008682">
    <property type="protein sequence ID" value="CAD9674086.1"/>
    <property type="molecule type" value="Transcribed_RNA"/>
</dbReference>
<gene>
    <name evidence="2" type="ORF">RMAR1173_LOCUS5621</name>
</gene>
<organism evidence="2">
    <name type="scientific">Rhizochromulina marina</name>
    <dbReference type="NCBI Taxonomy" id="1034831"/>
    <lineage>
        <taxon>Eukaryota</taxon>
        <taxon>Sar</taxon>
        <taxon>Stramenopiles</taxon>
        <taxon>Ochrophyta</taxon>
        <taxon>Dictyochophyceae</taxon>
        <taxon>Rhizochromulinales</taxon>
        <taxon>Rhizochromulina</taxon>
    </lineage>
</organism>
<protein>
    <submittedName>
        <fullName evidence="2">Uncharacterized protein</fullName>
    </submittedName>
</protein>
<feature type="signal peptide" evidence="1">
    <location>
        <begin position="1"/>
        <end position="25"/>
    </location>
</feature>
<keyword evidence="1" id="KW-0732">Signal</keyword>
<evidence type="ECO:0000256" key="1">
    <source>
        <dbReference type="SAM" id="SignalP"/>
    </source>
</evidence>
<proteinExistence type="predicted"/>
<sequence>MALVWGAMRWLVSAWLVLGLGGSVGVVGVHGEEDTALVGSISTAGVLIPVGSVQGSEEAQSVDLVMFRTHVVDAMVVQRLTRLLRSLGRAPGDRCLSSRPCYDILVVYDSDLLSHRPEAFPGVLEAKGLDASLSAQLGVCPMGLLDFVAYPAVKHHVVSKSHYQHMAFTTCYTRLLFATGQEVEPGAQLPKAVSRSHVLPPAGARGRQTSYRHVWCVEHDVAITGGNWRPILDAHLGMPHHLLSWLVGWTVRADKVHHGGQWNAGFRSGALLRAKTHEVVVHFGPLIRLSHRYMKFVQSNVLLGNNGHSEVVLSTLCNMTNWCTFTNLSESVIGLNNFKLPTSITGDVFDAMEVLFPGKLFHPVRDVGSFSSLNSISDMGNLKDRHHHHTRREANITALCLVENPRPTRPSYSCTMGCPHHLQFTCPTVNCMWGGNETYNHMGVRDCQVLCKQNYDHCPYATATMESVARSKVLAKQHRRHRALR</sequence>
<accession>A0A7S2W9Q0</accession>
<name>A0A7S2W9Q0_9STRA</name>
<evidence type="ECO:0000313" key="2">
    <source>
        <dbReference type="EMBL" id="CAD9674086.1"/>
    </source>
</evidence>
<dbReference type="AlphaFoldDB" id="A0A7S2W9Q0"/>
<reference evidence="2" key="1">
    <citation type="submission" date="2021-01" db="EMBL/GenBank/DDBJ databases">
        <authorList>
            <person name="Corre E."/>
            <person name="Pelletier E."/>
            <person name="Niang G."/>
            <person name="Scheremetjew M."/>
            <person name="Finn R."/>
            <person name="Kale V."/>
            <person name="Holt S."/>
            <person name="Cochrane G."/>
            <person name="Meng A."/>
            <person name="Brown T."/>
            <person name="Cohen L."/>
        </authorList>
    </citation>
    <scope>NUCLEOTIDE SEQUENCE</scope>
    <source>
        <strain evidence="2">CCMP1243</strain>
    </source>
</reference>
<feature type="chain" id="PRO_5031412363" evidence="1">
    <location>
        <begin position="26"/>
        <end position="485"/>
    </location>
</feature>